<dbReference type="InterPro" id="IPR052710">
    <property type="entry name" value="CAAX_protease"/>
</dbReference>
<dbReference type="KEGG" id="lao:AOX59_11250"/>
<keyword evidence="1" id="KW-0472">Membrane</keyword>
<dbReference type="RefSeq" id="WP_068445612.1">
    <property type="nucleotide sequence ID" value="NZ_CP013862.1"/>
</dbReference>
<feature type="domain" description="CAAX prenyl protease 2/Lysostaphin resistance protein A-like" evidence="2">
    <location>
        <begin position="121"/>
        <end position="206"/>
    </location>
</feature>
<dbReference type="EMBL" id="CP013862">
    <property type="protein sequence ID" value="ALX49125.1"/>
    <property type="molecule type" value="Genomic_DNA"/>
</dbReference>
<feature type="transmembrane region" description="Helical" evidence="1">
    <location>
        <begin position="194"/>
        <end position="215"/>
    </location>
</feature>
<organism evidence="3 4">
    <name type="scientific">Lentibacillus amyloliquefaciens</name>
    <dbReference type="NCBI Taxonomy" id="1472767"/>
    <lineage>
        <taxon>Bacteria</taxon>
        <taxon>Bacillati</taxon>
        <taxon>Bacillota</taxon>
        <taxon>Bacilli</taxon>
        <taxon>Bacillales</taxon>
        <taxon>Bacillaceae</taxon>
        <taxon>Lentibacillus</taxon>
    </lineage>
</organism>
<dbReference type="PANTHER" id="PTHR36435">
    <property type="entry name" value="SLR1288 PROTEIN"/>
    <property type="match status" value="1"/>
</dbReference>
<reference evidence="3 4" key="1">
    <citation type="submission" date="2016-01" db="EMBL/GenBank/DDBJ databases">
        <title>Complete genome sequence of strain Lentibacillus amyloliquefaciens LAM0015T isolated from saline sediment.</title>
        <authorList>
            <person name="Wang J.-L."/>
            <person name="He M.-X."/>
        </authorList>
    </citation>
    <scope>NUCLEOTIDE SEQUENCE [LARGE SCALE GENOMIC DNA]</scope>
    <source>
        <strain evidence="3 4">LAM0015</strain>
    </source>
</reference>
<protein>
    <submittedName>
        <fullName evidence="3">Peptidase</fullName>
    </submittedName>
</protein>
<dbReference type="OrthoDB" id="2194912at2"/>
<dbReference type="InterPro" id="IPR003675">
    <property type="entry name" value="Rce1/LyrA-like_dom"/>
</dbReference>
<dbReference type="GO" id="GO:0004175">
    <property type="term" value="F:endopeptidase activity"/>
    <property type="evidence" value="ECO:0007669"/>
    <property type="project" value="UniProtKB-ARBA"/>
</dbReference>
<feature type="transmembrane region" description="Helical" evidence="1">
    <location>
        <begin position="39"/>
        <end position="56"/>
    </location>
</feature>
<accession>A0A0U4FTB1</accession>
<feature type="transmembrane region" description="Helical" evidence="1">
    <location>
        <begin position="174"/>
        <end position="189"/>
    </location>
</feature>
<dbReference type="Pfam" id="PF02517">
    <property type="entry name" value="Rce1-like"/>
    <property type="match status" value="1"/>
</dbReference>
<proteinExistence type="predicted"/>
<sequence>MPRRYWYVILTYIIMQFSGLLFAPLLYFLTPLGLTDATIYWTMFSFVAALFVVLWLMRPDMKTEPQRNASGTGEMIIWSIAGLFMAYAANYLATIIETTVLGISPGSENTETIMNITRTVPAFMIITAIIAPILEELIFRKIIFGQFYKRWNFFISALLSALIFGIIHGEPQHILIYSGIGFVFAFLYVKTKRIIVPIIVHMAMNSISVIVQLALDQQDIEKMMEQLEQMQMIFIGG</sequence>
<evidence type="ECO:0000259" key="2">
    <source>
        <dbReference type="Pfam" id="PF02517"/>
    </source>
</evidence>
<gene>
    <name evidence="3" type="ORF">AOX59_11250</name>
</gene>
<evidence type="ECO:0000313" key="4">
    <source>
        <dbReference type="Proteomes" id="UP000050331"/>
    </source>
</evidence>
<dbReference type="PANTHER" id="PTHR36435:SF6">
    <property type="entry name" value="ABORTIVE INFECTION PROTEIN"/>
    <property type="match status" value="1"/>
</dbReference>
<feature type="transmembrane region" description="Helical" evidence="1">
    <location>
        <begin position="151"/>
        <end position="168"/>
    </location>
</feature>
<feature type="transmembrane region" description="Helical" evidence="1">
    <location>
        <begin position="7"/>
        <end position="27"/>
    </location>
</feature>
<name>A0A0U4FTB1_9BACI</name>
<evidence type="ECO:0000256" key="1">
    <source>
        <dbReference type="SAM" id="Phobius"/>
    </source>
</evidence>
<keyword evidence="1" id="KW-1133">Transmembrane helix</keyword>
<feature type="transmembrane region" description="Helical" evidence="1">
    <location>
        <begin position="116"/>
        <end position="139"/>
    </location>
</feature>
<dbReference type="GO" id="GO:0080120">
    <property type="term" value="P:CAAX-box protein maturation"/>
    <property type="evidence" value="ECO:0007669"/>
    <property type="project" value="UniProtKB-ARBA"/>
</dbReference>
<feature type="transmembrane region" description="Helical" evidence="1">
    <location>
        <begin position="76"/>
        <end position="96"/>
    </location>
</feature>
<dbReference type="STRING" id="1472767.AOX59_11250"/>
<keyword evidence="4" id="KW-1185">Reference proteome</keyword>
<evidence type="ECO:0000313" key="3">
    <source>
        <dbReference type="EMBL" id="ALX49125.1"/>
    </source>
</evidence>
<dbReference type="AlphaFoldDB" id="A0A0U4FTB1"/>
<dbReference type="Proteomes" id="UP000050331">
    <property type="component" value="Chromosome"/>
</dbReference>
<keyword evidence="1" id="KW-0812">Transmembrane</keyword>